<accession>A0A8S1IP97</accession>
<name>A0A8S1IP97_9CHLO</name>
<protein>
    <submittedName>
        <fullName evidence="1">Uncharacterized protein</fullName>
    </submittedName>
</protein>
<dbReference type="EMBL" id="CAJHUC010000362">
    <property type="protein sequence ID" value="CAD7695595.1"/>
    <property type="molecule type" value="Genomic_DNA"/>
</dbReference>
<evidence type="ECO:0000313" key="1">
    <source>
        <dbReference type="EMBL" id="CAD7695595.1"/>
    </source>
</evidence>
<keyword evidence="2" id="KW-1185">Reference proteome</keyword>
<dbReference type="Proteomes" id="UP000708148">
    <property type="component" value="Unassembled WGS sequence"/>
</dbReference>
<evidence type="ECO:0000313" key="2">
    <source>
        <dbReference type="Proteomes" id="UP000708148"/>
    </source>
</evidence>
<organism evidence="1 2">
    <name type="scientific">Ostreobium quekettii</name>
    <dbReference type="NCBI Taxonomy" id="121088"/>
    <lineage>
        <taxon>Eukaryota</taxon>
        <taxon>Viridiplantae</taxon>
        <taxon>Chlorophyta</taxon>
        <taxon>core chlorophytes</taxon>
        <taxon>Ulvophyceae</taxon>
        <taxon>TCBD clade</taxon>
        <taxon>Bryopsidales</taxon>
        <taxon>Ostreobineae</taxon>
        <taxon>Ostreobiaceae</taxon>
        <taxon>Ostreobium</taxon>
    </lineage>
</organism>
<sequence length="225" mass="24209">MVHCAPGQNSSRSISEHFPFAQYVAGRVRTSESGMGHPAGEAVRAAVGQALVDCEGALGAVRDCLEMEVQGMDESAMQILLHCTRSCDALCDKAVKAKCPEILLDFKDSPKGASALLTLATVVTTVHSGPSTVLGWKVGPACEVIKSLLSLLHSSVRNDPQLACAACVAISAYLRCTINAILERWSSPNTGAARRMDASKDVVLPFMELFTEVRYRWRRCAIFLP</sequence>
<proteinExistence type="predicted"/>
<dbReference type="Gene3D" id="1.25.10.10">
    <property type="entry name" value="Leucine-rich Repeat Variant"/>
    <property type="match status" value="1"/>
</dbReference>
<dbReference type="InterPro" id="IPR011989">
    <property type="entry name" value="ARM-like"/>
</dbReference>
<comment type="caution">
    <text evidence="1">The sequence shown here is derived from an EMBL/GenBank/DDBJ whole genome shotgun (WGS) entry which is preliminary data.</text>
</comment>
<dbReference type="AlphaFoldDB" id="A0A8S1IP97"/>
<reference evidence="1" key="1">
    <citation type="submission" date="2020-12" db="EMBL/GenBank/DDBJ databases">
        <authorList>
            <person name="Iha C."/>
        </authorList>
    </citation>
    <scope>NUCLEOTIDE SEQUENCE</scope>
</reference>
<gene>
    <name evidence="1" type="ORF">OSTQU699_LOCUS956</name>
</gene>